<accession>A0A126QJG8</accession>
<dbReference type="EMBL" id="SOBK01000007">
    <property type="protein sequence ID" value="TDT87850.1"/>
    <property type="molecule type" value="Genomic_DNA"/>
</dbReference>
<feature type="chain" id="PRO_5044548099" description="ABC transporter substrate-binding protein" evidence="2">
    <location>
        <begin position="22"/>
        <end position="362"/>
    </location>
</feature>
<dbReference type="EMBL" id="CP014206">
    <property type="protein sequence ID" value="AMK10144.1"/>
    <property type="molecule type" value="Genomic_DNA"/>
</dbReference>
<keyword evidence="1" id="KW-1133">Transmembrane helix</keyword>
<dbReference type="OrthoDB" id="5459892at2"/>
<evidence type="ECO:0000313" key="3">
    <source>
        <dbReference type="EMBL" id="AMK10144.1"/>
    </source>
</evidence>
<reference evidence="3 5" key="1">
    <citation type="journal article" date="2016" name="Front. Microbiol.">
        <title>Genome Sequence of the Piezophilic, Mesophilic Sulfate-Reducing Bacterium Desulfovibrio indicus J2T.</title>
        <authorList>
            <person name="Cao J."/>
            <person name="Maignien L."/>
            <person name="Shao Z."/>
            <person name="Alain K."/>
            <person name="Jebbar M."/>
        </authorList>
    </citation>
    <scope>NUCLEOTIDE SEQUENCE [LARGE SCALE GENOMIC DNA]</scope>
    <source>
        <strain evidence="3 5">J2</strain>
    </source>
</reference>
<keyword evidence="2" id="KW-0732">Signal</keyword>
<evidence type="ECO:0000313" key="6">
    <source>
        <dbReference type="Proteomes" id="UP000295506"/>
    </source>
</evidence>
<feature type="signal peptide" evidence="2">
    <location>
        <begin position="1"/>
        <end position="21"/>
    </location>
</feature>
<keyword evidence="5" id="KW-1185">Reference proteome</keyword>
<keyword evidence="1" id="KW-0472">Membrane</keyword>
<protein>
    <recommendedName>
        <fullName evidence="7">ABC transporter substrate-binding protein</fullName>
    </recommendedName>
</protein>
<dbReference type="Proteomes" id="UP000055611">
    <property type="component" value="Chromosome"/>
</dbReference>
<reference evidence="4 6" key="2">
    <citation type="submission" date="2019-03" db="EMBL/GenBank/DDBJ databases">
        <title>Genomic Encyclopedia of Type Strains, Phase IV (KMG-IV): sequencing the most valuable type-strain genomes for metagenomic binning, comparative biology and taxonomic classification.</title>
        <authorList>
            <person name="Goeker M."/>
        </authorList>
    </citation>
    <scope>NUCLEOTIDE SEQUENCE [LARGE SCALE GENOMIC DNA]</scope>
    <source>
        <strain evidence="4 6">DSM 101483</strain>
    </source>
</reference>
<name>A0A126QJG8_9BACT</name>
<organism evidence="4 6">
    <name type="scientific">Pseudodesulfovibrio indicus</name>
    <dbReference type="NCBI Taxonomy" id="1716143"/>
    <lineage>
        <taxon>Bacteria</taxon>
        <taxon>Pseudomonadati</taxon>
        <taxon>Thermodesulfobacteriota</taxon>
        <taxon>Desulfovibrionia</taxon>
        <taxon>Desulfovibrionales</taxon>
        <taxon>Desulfovibrionaceae</taxon>
    </lineage>
</organism>
<feature type="transmembrane region" description="Helical" evidence="1">
    <location>
        <begin position="335"/>
        <end position="357"/>
    </location>
</feature>
<sequence>MHFRLLAILPLLCLLCAPALAAPAQVALLHSDRSSTPWTDAVAAGLAEGLGTDGEVRRIFVRPESESEDAYDDMFEALSAELAGYSAQYVVADGEIAFAFARKYGPLLFPNAPVVACSLPEADAGDMALCTDCAAIPMGYDIPASVDLIFAMRPATRLVVAVADNAEESRPLMDAANKAMGKYADRAQVLFPGFEPGNDRKLDLDLLGETLASVPSDGVVLLLDYSEEPDETPVSDGQLEALFREKIASPVFVMRDAWPDSGVVGGLMISGVDAGRDAAGLVRRALGGEPVREMLPRPTAPSLRFDGTALARFGLQVPEQAGVVNTPQAVEESPALPVTGLAWGFGLAAVVGLFVYLRRYRP</sequence>
<evidence type="ECO:0000256" key="1">
    <source>
        <dbReference type="SAM" id="Phobius"/>
    </source>
</evidence>
<gene>
    <name evidence="3" type="ORF">AWY79_02940</name>
    <name evidence="4" type="ORF">EDC59_10745</name>
</gene>
<evidence type="ECO:0000256" key="2">
    <source>
        <dbReference type="SAM" id="SignalP"/>
    </source>
</evidence>
<evidence type="ECO:0000313" key="4">
    <source>
        <dbReference type="EMBL" id="TDT87850.1"/>
    </source>
</evidence>
<proteinExistence type="predicted"/>
<dbReference type="KEGG" id="dej:AWY79_02940"/>
<dbReference type="RefSeq" id="WP_066800040.1">
    <property type="nucleotide sequence ID" value="NZ_CP014206.1"/>
</dbReference>
<evidence type="ECO:0000313" key="5">
    <source>
        <dbReference type="Proteomes" id="UP000055611"/>
    </source>
</evidence>
<dbReference type="AlphaFoldDB" id="A0A126QJG8"/>
<keyword evidence="1" id="KW-0812">Transmembrane</keyword>
<evidence type="ECO:0008006" key="7">
    <source>
        <dbReference type="Google" id="ProtNLM"/>
    </source>
</evidence>
<dbReference type="Proteomes" id="UP000295506">
    <property type="component" value="Unassembled WGS sequence"/>
</dbReference>